<dbReference type="SUPFAM" id="SSF53474">
    <property type="entry name" value="alpha/beta-Hydrolases"/>
    <property type="match status" value="1"/>
</dbReference>
<reference evidence="5 8" key="2">
    <citation type="submission" date="2020-08" db="EMBL/GenBank/DDBJ databases">
        <title>Sequencing the genomes of 1000 actinobacteria strains.</title>
        <authorList>
            <person name="Klenk H.-P."/>
        </authorList>
    </citation>
    <scope>NUCLEOTIDE SEQUENCE [LARGE SCALE GENOMIC DNA]</scope>
    <source>
        <strain evidence="5 8">DSM 16678</strain>
    </source>
</reference>
<sequence length="304" mass="30943">MHLRPPAGPRRALRAAAAVAVLAVTLGACSSGGEPTERLDAQSAAGTLEEGLTYWSGDGVDLALDACLPEAAEEPTRAVVIVHGGGFTDGDRASGGSRALCEATAALGQAAFSIDYRLAPEFVYPAQVDDLANAVRWLREPAQVQRFGIDPARIGVLGSSAGAIIAQSLATRGQGPLGTGERVAAVVSLSGVSVMSPEGFTLGDPSPAAAQLVLRYLGCRSATDCPQSVPASPISSVDASDPPMLLVNGTGELVPAEQAEAMDAALTGAGVDSELLVIDAPDHGAALLTTDVRQRALTFLEDHL</sequence>
<dbReference type="InterPro" id="IPR050300">
    <property type="entry name" value="GDXG_lipolytic_enzyme"/>
</dbReference>
<dbReference type="RefSeq" id="WP_110550827.1">
    <property type="nucleotide sequence ID" value="NZ_JACIBU010000001.1"/>
</dbReference>
<evidence type="ECO:0000256" key="1">
    <source>
        <dbReference type="ARBA" id="ARBA00010515"/>
    </source>
</evidence>
<feature type="signal peptide" evidence="3">
    <location>
        <begin position="1"/>
        <end position="30"/>
    </location>
</feature>
<dbReference type="InterPro" id="IPR002168">
    <property type="entry name" value="Lipase_GDXG_HIS_AS"/>
</dbReference>
<dbReference type="InterPro" id="IPR029058">
    <property type="entry name" value="AB_hydrolase_fold"/>
</dbReference>
<dbReference type="Proteomes" id="UP000247602">
    <property type="component" value="Unassembled WGS sequence"/>
</dbReference>
<feature type="domain" description="BD-FAE-like" evidence="4">
    <location>
        <begin position="64"/>
        <end position="266"/>
    </location>
</feature>
<dbReference type="GO" id="GO:0016787">
    <property type="term" value="F:hydrolase activity"/>
    <property type="evidence" value="ECO:0007669"/>
    <property type="project" value="UniProtKB-KW"/>
</dbReference>
<keyword evidence="2" id="KW-0378">Hydrolase</keyword>
<evidence type="ECO:0000259" key="4">
    <source>
        <dbReference type="Pfam" id="PF20434"/>
    </source>
</evidence>
<organism evidence="6 7">
    <name type="scientific">Modestobacter versicolor</name>
    <dbReference type="NCBI Taxonomy" id="429133"/>
    <lineage>
        <taxon>Bacteria</taxon>
        <taxon>Bacillati</taxon>
        <taxon>Actinomycetota</taxon>
        <taxon>Actinomycetes</taxon>
        <taxon>Geodermatophilales</taxon>
        <taxon>Geodermatophilaceae</taxon>
        <taxon>Modestobacter</taxon>
    </lineage>
</organism>
<evidence type="ECO:0000256" key="3">
    <source>
        <dbReference type="SAM" id="SignalP"/>
    </source>
</evidence>
<dbReference type="PROSITE" id="PS51257">
    <property type="entry name" value="PROKAR_LIPOPROTEIN"/>
    <property type="match status" value="1"/>
</dbReference>
<keyword evidence="3" id="KW-0732">Signal</keyword>
<dbReference type="Proteomes" id="UP000580718">
    <property type="component" value="Unassembled WGS sequence"/>
</dbReference>
<dbReference type="EMBL" id="QKNV01000017">
    <property type="protein sequence ID" value="PZA22885.1"/>
    <property type="molecule type" value="Genomic_DNA"/>
</dbReference>
<dbReference type="PROSITE" id="PS01173">
    <property type="entry name" value="LIPASE_GDXG_HIS"/>
    <property type="match status" value="1"/>
</dbReference>
<evidence type="ECO:0000313" key="6">
    <source>
        <dbReference type="EMBL" id="PZA22885.1"/>
    </source>
</evidence>
<dbReference type="AlphaFoldDB" id="A0A323VE10"/>
<comment type="similarity">
    <text evidence="1">Belongs to the 'GDXG' lipolytic enzyme family.</text>
</comment>
<evidence type="ECO:0000313" key="7">
    <source>
        <dbReference type="Proteomes" id="UP000247602"/>
    </source>
</evidence>
<proteinExistence type="inferred from homology"/>
<accession>A0A323VE10</accession>
<dbReference type="InterPro" id="IPR049492">
    <property type="entry name" value="BD-FAE-like_dom"/>
</dbReference>
<feature type="chain" id="PRO_5038229356" evidence="3">
    <location>
        <begin position="31"/>
        <end position="304"/>
    </location>
</feature>
<dbReference type="Pfam" id="PF20434">
    <property type="entry name" value="BD-FAE"/>
    <property type="match status" value="1"/>
</dbReference>
<evidence type="ECO:0000313" key="8">
    <source>
        <dbReference type="Proteomes" id="UP000580718"/>
    </source>
</evidence>
<comment type="caution">
    <text evidence="6">The sequence shown here is derived from an EMBL/GenBank/DDBJ whole genome shotgun (WGS) entry which is preliminary data.</text>
</comment>
<evidence type="ECO:0000313" key="5">
    <source>
        <dbReference type="EMBL" id="MBB3676971.1"/>
    </source>
</evidence>
<dbReference type="EMBL" id="JACIBU010000001">
    <property type="protein sequence ID" value="MBB3676971.1"/>
    <property type="molecule type" value="Genomic_DNA"/>
</dbReference>
<dbReference type="Gene3D" id="3.40.50.1820">
    <property type="entry name" value="alpha/beta hydrolase"/>
    <property type="match status" value="1"/>
</dbReference>
<keyword evidence="7" id="KW-1185">Reference proteome</keyword>
<protein>
    <submittedName>
        <fullName evidence="5">Acetyl esterase/lipase</fullName>
    </submittedName>
</protein>
<dbReference type="PANTHER" id="PTHR48081">
    <property type="entry name" value="AB HYDROLASE SUPERFAMILY PROTEIN C4A8.06C"/>
    <property type="match status" value="1"/>
</dbReference>
<evidence type="ECO:0000256" key="2">
    <source>
        <dbReference type="ARBA" id="ARBA00022801"/>
    </source>
</evidence>
<dbReference type="OrthoDB" id="9803828at2"/>
<dbReference type="PANTHER" id="PTHR48081:SF13">
    <property type="entry name" value="ALPHA_BETA HYDROLASE"/>
    <property type="match status" value="1"/>
</dbReference>
<gene>
    <name evidence="6" type="ORF">DMO24_02800</name>
    <name evidence="5" type="ORF">FHX36_002706</name>
</gene>
<reference evidence="6 7" key="1">
    <citation type="submission" date="2018-06" db="EMBL/GenBank/DDBJ databases">
        <title>Draft genome sequence of Modestobacter versicolor CP153-2.</title>
        <authorList>
            <person name="Gundlapally S.R."/>
        </authorList>
    </citation>
    <scope>NUCLEOTIDE SEQUENCE [LARGE SCALE GENOMIC DNA]</scope>
    <source>
        <strain evidence="6 7">CP153-2</strain>
    </source>
</reference>
<name>A0A323VE10_9ACTN</name>